<dbReference type="HOGENOM" id="CLU_000604_1_23_9"/>
<dbReference type="RefSeq" id="WP_013777566.1">
    <property type="nucleotide sequence ID" value="NC_015519.1"/>
</dbReference>
<dbReference type="PANTHER" id="PTHR43776">
    <property type="entry name" value="TRANSPORT ATP-BINDING PROTEIN"/>
    <property type="match status" value="1"/>
</dbReference>
<dbReference type="Pfam" id="PF08352">
    <property type="entry name" value="oligo_HPY"/>
    <property type="match status" value="1"/>
</dbReference>
<proteinExistence type="inferred from homology"/>
<evidence type="ECO:0000256" key="1">
    <source>
        <dbReference type="ARBA" id="ARBA00005417"/>
    </source>
</evidence>
<dbReference type="KEGG" id="tep:TepRe1_0444"/>
<accession>F4LUS5</accession>
<keyword evidence="2" id="KW-0813">Transport</keyword>
<reference evidence="7" key="1">
    <citation type="journal article" date="2013" name="Genome Announc.">
        <title>First genome sequence of a syntrophic acetate-oxidizing bacterium, Tepidanaerobacter acetatoxydans strain Re1.</title>
        <authorList>
            <person name="Manzoor S."/>
            <person name="Bongcam-Rudloff E."/>
            <person name="Schnurer A."/>
            <person name="Muller B."/>
        </authorList>
    </citation>
    <scope>NUCLEOTIDE SEQUENCE [LARGE SCALE GENOMIC DNA]</scope>
    <source>
        <strain evidence="7">Re1</strain>
    </source>
</reference>
<evidence type="ECO:0000256" key="2">
    <source>
        <dbReference type="ARBA" id="ARBA00022448"/>
    </source>
</evidence>
<keyword evidence="3" id="KW-0547">Nucleotide-binding</keyword>
<dbReference type="GO" id="GO:0055085">
    <property type="term" value="P:transmembrane transport"/>
    <property type="evidence" value="ECO:0007669"/>
    <property type="project" value="UniProtKB-ARBA"/>
</dbReference>
<dbReference type="CDD" id="cd03257">
    <property type="entry name" value="ABC_NikE_OppD_transporters"/>
    <property type="match status" value="1"/>
</dbReference>
<organism evidence="6 7">
    <name type="scientific">Tepidanaerobacter acetatoxydans (strain DSM 21804 / JCM 16047 / Re1)</name>
    <dbReference type="NCBI Taxonomy" id="1209989"/>
    <lineage>
        <taxon>Bacteria</taxon>
        <taxon>Bacillati</taxon>
        <taxon>Bacillota</taxon>
        <taxon>Clostridia</taxon>
        <taxon>Thermosediminibacterales</taxon>
        <taxon>Tepidanaerobacteraceae</taxon>
        <taxon>Tepidanaerobacter</taxon>
    </lineage>
</organism>
<dbReference type="Pfam" id="PF00005">
    <property type="entry name" value="ABC_tran"/>
    <property type="match status" value="1"/>
</dbReference>
<dbReference type="PROSITE" id="PS00211">
    <property type="entry name" value="ABC_TRANSPORTER_1"/>
    <property type="match status" value="1"/>
</dbReference>
<evidence type="ECO:0000256" key="4">
    <source>
        <dbReference type="ARBA" id="ARBA00022840"/>
    </source>
</evidence>
<comment type="similarity">
    <text evidence="1">Belongs to the ABC transporter superfamily.</text>
</comment>
<dbReference type="InterPro" id="IPR003439">
    <property type="entry name" value="ABC_transporter-like_ATP-bd"/>
</dbReference>
<keyword evidence="7" id="KW-1185">Reference proteome</keyword>
<dbReference type="GO" id="GO:0016887">
    <property type="term" value="F:ATP hydrolysis activity"/>
    <property type="evidence" value="ECO:0007669"/>
    <property type="project" value="InterPro"/>
</dbReference>
<dbReference type="NCBIfam" id="NF008453">
    <property type="entry name" value="PRK11308.1"/>
    <property type="match status" value="1"/>
</dbReference>
<keyword evidence="4" id="KW-0067">ATP-binding</keyword>
<dbReference type="InterPro" id="IPR003593">
    <property type="entry name" value="AAA+_ATPase"/>
</dbReference>
<dbReference type="PANTHER" id="PTHR43776:SF8">
    <property type="entry name" value="ABC TRANSPORTER, ATP-BINDING PROTEIN"/>
    <property type="match status" value="1"/>
</dbReference>
<dbReference type="FunFam" id="3.40.50.300:FF:000016">
    <property type="entry name" value="Oligopeptide ABC transporter ATP-binding component"/>
    <property type="match status" value="1"/>
</dbReference>
<evidence type="ECO:0000313" key="6">
    <source>
        <dbReference type="EMBL" id="CDI40394.1"/>
    </source>
</evidence>
<dbReference type="InterPro" id="IPR050319">
    <property type="entry name" value="ABC_transp_ATP-bind"/>
</dbReference>
<dbReference type="InterPro" id="IPR013563">
    <property type="entry name" value="Oligopep_ABC_C"/>
</dbReference>
<evidence type="ECO:0000259" key="5">
    <source>
        <dbReference type="PROSITE" id="PS50893"/>
    </source>
</evidence>
<evidence type="ECO:0000256" key="3">
    <source>
        <dbReference type="ARBA" id="ARBA00022741"/>
    </source>
</evidence>
<gene>
    <name evidence="6" type="primary">ykfD</name>
    <name evidence="6" type="ordered locus">TEPIRE1_0491</name>
</gene>
<dbReference type="eggNOG" id="COG4608">
    <property type="taxonomic scope" value="Bacteria"/>
</dbReference>
<dbReference type="AlphaFoldDB" id="F4LUS5"/>
<sequence>MSGVGNILNEQEKTEMKGILEVKNLKKHFVTPKSFFNKEEKRVRAVDDISLFISKGETLGLVGESGCGKSTFGRAVLRLTEPTSGSVHYNGVDILKLNKNDMRNMRQKMQIIFQDPYASLNPRMTVLELIRAPLDAFNIGTEKEREEKVIDILELVGLDKQNLRKYPHEFSGGQRQRIVIARALILNPEFIVCDEPVSALDVSIQSQVLNLMQQLKQELNLTFLFISHNLSVVKHISDRVAVMYLGKIVEIAEKKSLYIDPLHPYTKALMSSIPIPDIDAPERKIILTGEVPSPLNPPTGCRFHTRCSHCMEKCKVQEPALVNVSDKTMVACHLYE</sequence>
<name>F4LUS5_TEPAE</name>
<dbReference type="PROSITE" id="PS50893">
    <property type="entry name" value="ABC_TRANSPORTER_2"/>
    <property type="match status" value="1"/>
</dbReference>
<dbReference type="Proteomes" id="UP000010802">
    <property type="component" value="Chromosome"/>
</dbReference>
<dbReference type="GO" id="GO:0015833">
    <property type="term" value="P:peptide transport"/>
    <property type="evidence" value="ECO:0007669"/>
    <property type="project" value="InterPro"/>
</dbReference>
<dbReference type="Gene3D" id="3.40.50.300">
    <property type="entry name" value="P-loop containing nucleotide triphosphate hydrolases"/>
    <property type="match status" value="1"/>
</dbReference>
<feature type="domain" description="ABC transporter" evidence="5">
    <location>
        <begin position="20"/>
        <end position="270"/>
    </location>
</feature>
<dbReference type="STRING" id="1209989.TepRe1_0444"/>
<dbReference type="NCBIfam" id="TIGR01727">
    <property type="entry name" value="oligo_HPY"/>
    <property type="match status" value="1"/>
</dbReference>
<dbReference type="InterPro" id="IPR027417">
    <property type="entry name" value="P-loop_NTPase"/>
</dbReference>
<dbReference type="EMBL" id="HF563609">
    <property type="protein sequence ID" value="CDI40394.1"/>
    <property type="molecule type" value="Genomic_DNA"/>
</dbReference>
<dbReference type="SMART" id="SM00382">
    <property type="entry name" value="AAA"/>
    <property type="match status" value="1"/>
</dbReference>
<dbReference type="SUPFAM" id="SSF52540">
    <property type="entry name" value="P-loop containing nucleoside triphosphate hydrolases"/>
    <property type="match status" value="1"/>
</dbReference>
<protein>
    <submittedName>
        <fullName evidence="6">Putative cell wall oligopeptide ABC transporter (ATP binding protein)</fullName>
    </submittedName>
</protein>
<evidence type="ECO:0000313" key="7">
    <source>
        <dbReference type="Proteomes" id="UP000010802"/>
    </source>
</evidence>
<dbReference type="KEGG" id="tae:TepiRe1_0491"/>
<dbReference type="GO" id="GO:0005524">
    <property type="term" value="F:ATP binding"/>
    <property type="evidence" value="ECO:0007669"/>
    <property type="project" value="UniProtKB-KW"/>
</dbReference>
<dbReference type="InterPro" id="IPR017871">
    <property type="entry name" value="ABC_transporter-like_CS"/>
</dbReference>